<accession>A0AAW8JLN9</accession>
<protein>
    <submittedName>
        <fullName evidence="2">Uncharacterized protein</fullName>
    </submittedName>
</protein>
<dbReference type="RefSeq" id="WP_004865329.1">
    <property type="nucleotide sequence ID" value="NZ_BBLI01000046.1"/>
</dbReference>
<dbReference type="Proteomes" id="UP001243195">
    <property type="component" value="Unassembled WGS sequence"/>
</dbReference>
<evidence type="ECO:0000256" key="1">
    <source>
        <dbReference type="SAM" id="SignalP"/>
    </source>
</evidence>
<evidence type="ECO:0000313" key="3">
    <source>
        <dbReference type="Proteomes" id="UP001243195"/>
    </source>
</evidence>
<organism evidence="2 3">
    <name type="scientific">Acinetobacter gerneri</name>
    <dbReference type="NCBI Taxonomy" id="202952"/>
    <lineage>
        <taxon>Bacteria</taxon>
        <taxon>Pseudomonadati</taxon>
        <taxon>Pseudomonadota</taxon>
        <taxon>Gammaproteobacteria</taxon>
        <taxon>Moraxellales</taxon>
        <taxon>Moraxellaceae</taxon>
        <taxon>Acinetobacter</taxon>
    </lineage>
</organism>
<keyword evidence="1" id="KW-0732">Signal</keyword>
<dbReference type="AlphaFoldDB" id="A0AAW8JLN9"/>
<sequence>MKKITLSTFLILLCAQFTHAEKTPAQDQQQAALAQNQTTTIRIDNRPAIMGLWGMEIPTNKKCTEYYNFRGNNEVIVNSAKEWSTGLYDYQPSTETKEKSPALLMQIKYENNEMDCSGRQEDQSGEVSQYFVRWKDQNTINFCATDGVDKCFAVLHRVQP</sequence>
<comment type="caution">
    <text evidence="2">The sequence shown here is derived from an EMBL/GenBank/DDBJ whole genome shotgun (WGS) entry which is preliminary data.</text>
</comment>
<feature type="signal peptide" evidence="1">
    <location>
        <begin position="1"/>
        <end position="20"/>
    </location>
</feature>
<proteinExistence type="predicted"/>
<evidence type="ECO:0000313" key="2">
    <source>
        <dbReference type="EMBL" id="MDQ9072163.1"/>
    </source>
</evidence>
<name>A0AAW8JLN9_9GAMM</name>
<gene>
    <name evidence="2" type="ORF">RFH51_11910</name>
</gene>
<dbReference type="EMBL" id="JAVIDA010000016">
    <property type="protein sequence ID" value="MDQ9072163.1"/>
    <property type="molecule type" value="Genomic_DNA"/>
</dbReference>
<reference evidence="2" key="1">
    <citation type="submission" date="2023-08" db="EMBL/GenBank/DDBJ databases">
        <title>Emergence of clinically-relevant ST2 carbapenem-resistant Acinetobacter baumannii strains in hospital sewages in Zhejiang, East of China.</title>
        <authorList>
            <person name="Kaichao C."/>
            <person name="Zhang R."/>
        </authorList>
    </citation>
    <scope>NUCLEOTIDE SEQUENCE</scope>
    <source>
        <strain evidence="2">M-SY-60</strain>
    </source>
</reference>
<feature type="chain" id="PRO_5043420725" evidence="1">
    <location>
        <begin position="21"/>
        <end position="160"/>
    </location>
</feature>
<dbReference type="GeneID" id="84209949"/>